<evidence type="ECO:0000313" key="1">
    <source>
        <dbReference type="EMBL" id="VDP69602.1"/>
    </source>
</evidence>
<accession>A0A183KWZ1</accession>
<sequence>MIHENIKNSTALRHPNPVHTEGYADNSLRRCDAVHGDGHTFGQCLSNGRFHSFGSCKFCNSKYFKCGDIGHIQSVCNTNVHLIATNIKPFNSDFTKLSIYNDHLSLSTILKDSVES</sequence>
<reference evidence="1 2" key="2">
    <citation type="submission" date="2018-11" db="EMBL/GenBank/DDBJ databases">
        <authorList>
            <consortium name="Pathogen Informatics"/>
        </authorList>
    </citation>
    <scope>NUCLEOTIDE SEQUENCE [LARGE SCALE GENOMIC DNA]</scope>
    <source>
        <strain evidence="1">Dakar</strain>
        <strain evidence="2">Dakar, Senegal</strain>
    </source>
</reference>
<protein>
    <submittedName>
        <fullName evidence="3">CCHC-type domain-containing protein</fullName>
    </submittedName>
</protein>
<dbReference type="AlphaFoldDB" id="A0A183KWZ1"/>
<reference evidence="3" key="1">
    <citation type="submission" date="2016-06" db="UniProtKB">
        <authorList>
            <consortium name="WormBaseParasite"/>
        </authorList>
    </citation>
    <scope>IDENTIFICATION</scope>
</reference>
<gene>
    <name evidence="1" type="ORF">SCUD_LOCUS19587</name>
</gene>
<organism evidence="3">
    <name type="scientific">Schistosoma curassoni</name>
    <dbReference type="NCBI Taxonomy" id="6186"/>
    <lineage>
        <taxon>Eukaryota</taxon>
        <taxon>Metazoa</taxon>
        <taxon>Spiralia</taxon>
        <taxon>Lophotrochozoa</taxon>
        <taxon>Platyhelminthes</taxon>
        <taxon>Trematoda</taxon>
        <taxon>Digenea</taxon>
        <taxon>Strigeidida</taxon>
        <taxon>Schistosomatoidea</taxon>
        <taxon>Schistosomatidae</taxon>
        <taxon>Schistosoma</taxon>
    </lineage>
</organism>
<proteinExistence type="predicted"/>
<evidence type="ECO:0000313" key="2">
    <source>
        <dbReference type="Proteomes" id="UP000279833"/>
    </source>
</evidence>
<dbReference type="WBParaSite" id="SCUD_0001958801-mRNA-1">
    <property type="protein sequence ID" value="SCUD_0001958801-mRNA-1"/>
    <property type="gene ID" value="SCUD_0001958801"/>
</dbReference>
<dbReference type="EMBL" id="UZAK01042779">
    <property type="protein sequence ID" value="VDP69602.1"/>
    <property type="molecule type" value="Genomic_DNA"/>
</dbReference>
<dbReference type="Proteomes" id="UP000279833">
    <property type="component" value="Unassembled WGS sequence"/>
</dbReference>
<keyword evidence="2" id="KW-1185">Reference proteome</keyword>
<evidence type="ECO:0000313" key="3">
    <source>
        <dbReference type="WBParaSite" id="SCUD_0001958801-mRNA-1"/>
    </source>
</evidence>
<name>A0A183KWZ1_9TREM</name>